<organism evidence="1">
    <name type="scientific">Equine infectious anemia virus</name>
    <dbReference type="NCBI Taxonomy" id="11665"/>
    <lineage>
        <taxon>Viruses</taxon>
        <taxon>Riboviria</taxon>
        <taxon>Pararnavirae</taxon>
        <taxon>Artverviricota</taxon>
        <taxon>Revtraviricetes</taxon>
        <taxon>Ortervirales</taxon>
        <taxon>Retroviridae</taxon>
        <taxon>Orthoretrovirinae</taxon>
        <taxon>Lentivirus</taxon>
        <taxon>Lentivirus equinfane</taxon>
    </lineage>
</organism>
<dbReference type="Pfam" id="PF06502">
    <property type="entry name" value="Equine_IAV_S2"/>
    <property type="match status" value="1"/>
</dbReference>
<evidence type="ECO:0000313" key="1">
    <source>
        <dbReference type="EMBL" id="QFE31732.1"/>
    </source>
</evidence>
<dbReference type="EMBL" id="MK593463">
    <property type="protein sequence ID" value="QFE31732.1"/>
    <property type="molecule type" value="Genomic_DNA"/>
</dbReference>
<proteinExistence type="predicted"/>
<reference evidence="1" key="1">
    <citation type="journal article" date="2019" name="Virology">
        <title>Molecular characterization of Equine Infectious Anemia Viruses using targeted sequence enrichment and next generation sequencing.</title>
        <authorList>
            <person name="Deshiere A."/>
            <person name="Berthet N."/>
            <person name="Lecouturier F."/>
            <person name="Gaudaire D."/>
            <person name="Hans A."/>
        </authorList>
    </citation>
    <scope>NUCLEOTIDE SEQUENCE</scope>
    <source>
        <strain evidence="1">Ecl Gard co</strain>
    </source>
</reference>
<accession>A0A5J6SBR3</accession>
<gene>
    <name evidence="1" type="primary">S2</name>
</gene>
<dbReference type="InterPro" id="IPR009480">
    <property type="entry name" value="Equine_IAV_S2"/>
</dbReference>
<name>A0A5J6SBR3_9RETR</name>
<sequence>MGLFGKGVTWSALRSMGESRGEYQPLLSSNQSNQRNHMMRAQYLNPIMLLHMIAKERKWQKEETQDTKKIKC</sequence>
<protein>
    <submittedName>
        <fullName evidence="1">S2 protein</fullName>
    </submittedName>
</protein>